<organism evidence="2 3">
    <name type="scientific">Pararge aegeria aegeria</name>
    <dbReference type="NCBI Taxonomy" id="348720"/>
    <lineage>
        <taxon>Eukaryota</taxon>
        <taxon>Metazoa</taxon>
        <taxon>Ecdysozoa</taxon>
        <taxon>Arthropoda</taxon>
        <taxon>Hexapoda</taxon>
        <taxon>Insecta</taxon>
        <taxon>Pterygota</taxon>
        <taxon>Neoptera</taxon>
        <taxon>Endopterygota</taxon>
        <taxon>Lepidoptera</taxon>
        <taxon>Glossata</taxon>
        <taxon>Ditrysia</taxon>
        <taxon>Papilionoidea</taxon>
        <taxon>Nymphalidae</taxon>
        <taxon>Satyrinae</taxon>
        <taxon>Satyrini</taxon>
        <taxon>Parargina</taxon>
        <taxon>Pararge</taxon>
    </lineage>
</organism>
<comment type="caution">
    <text evidence="2">The sequence shown here is derived from an EMBL/GenBank/DDBJ whole genome shotgun (WGS) entry which is preliminary data.</text>
</comment>
<gene>
    <name evidence="2" type="primary">jg27819</name>
    <name evidence="2" type="ORF">PAEG_LOCUS3492</name>
</gene>
<dbReference type="EMBL" id="CAKXAJ010011215">
    <property type="protein sequence ID" value="CAH2212439.1"/>
    <property type="molecule type" value="Genomic_DNA"/>
</dbReference>
<dbReference type="OrthoDB" id="7466345at2759"/>
<evidence type="ECO:0000313" key="3">
    <source>
        <dbReference type="Proteomes" id="UP000838756"/>
    </source>
</evidence>
<proteinExistence type="predicted"/>
<keyword evidence="3" id="KW-1185">Reference proteome</keyword>
<protein>
    <submittedName>
        <fullName evidence="2">Jg27819 protein</fullName>
    </submittedName>
</protein>
<sequence length="85" mass="9388">MGLIRRLRVSQRAMERAKLGVSLRDMKNRHSSTSRGAHGSEKDWIGVPRCWNGSRALVSAAFVDPQRGGQTTLSAWKVAAQNRGI</sequence>
<reference evidence="2" key="1">
    <citation type="submission" date="2022-03" db="EMBL/GenBank/DDBJ databases">
        <authorList>
            <person name="Lindestad O."/>
        </authorList>
    </citation>
    <scope>NUCLEOTIDE SEQUENCE</scope>
</reference>
<feature type="region of interest" description="Disordered" evidence="1">
    <location>
        <begin position="20"/>
        <end position="41"/>
    </location>
</feature>
<accession>A0A8S4QJ72</accession>
<dbReference type="AlphaFoldDB" id="A0A8S4QJ72"/>
<evidence type="ECO:0000256" key="1">
    <source>
        <dbReference type="SAM" id="MobiDB-lite"/>
    </source>
</evidence>
<dbReference type="Proteomes" id="UP000838756">
    <property type="component" value="Unassembled WGS sequence"/>
</dbReference>
<name>A0A8S4QJ72_9NEOP</name>
<evidence type="ECO:0000313" key="2">
    <source>
        <dbReference type="EMBL" id="CAH2212439.1"/>
    </source>
</evidence>